<name>A0ABN5AF45_9BACI</name>
<gene>
    <name evidence="1" type="ORF">S101395_00871</name>
</gene>
<dbReference type="EMBL" id="CP021920">
    <property type="protein sequence ID" value="ASB87425.1"/>
    <property type="molecule type" value="Genomic_DNA"/>
</dbReference>
<reference evidence="1 2" key="1">
    <citation type="submission" date="2017-06" db="EMBL/GenBank/DDBJ databases">
        <title>Genome sequence of Bacillus sonorensis strain SRCM101395.</title>
        <authorList>
            <person name="Cho S.H."/>
        </authorList>
    </citation>
    <scope>NUCLEOTIDE SEQUENCE [LARGE SCALE GENOMIC DNA]</scope>
    <source>
        <strain evidence="1 2">SRCM101395</strain>
    </source>
</reference>
<accession>A0ABN5AF45</accession>
<keyword evidence="2" id="KW-1185">Reference proteome</keyword>
<dbReference type="Proteomes" id="UP000196877">
    <property type="component" value="Chromosome"/>
</dbReference>
<dbReference type="RefSeq" id="WP_006637310.1">
    <property type="nucleotide sequence ID" value="NZ_BORD01000007.1"/>
</dbReference>
<organism evidence="1 2">
    <name type="scientific">Bacillus sonorensis</name>
    <dbReference type="NCBI Taxonomy" id="119858"/>
    <lineage>
        <taxon>Bacteria</taxon>
        <taxon>Bacillati</taxon>
        <taxon>Bacillota</taxon>
        <taxon>Bacilli</taxon>
        <taxon>Bacillales</taxon>
        <taxon>Bacillaceae</taxon>
        <taxon>Bacillus</taxon>
    </lineage>
</organism>
<evidence type="ECO:0000313" key="2">
    <source>
        <dbReference type="Proteomes" id="UP000196877"/>
    </source>
</evidence>
<dbReference type="GeneID" id="92851814"/>
<proteinExistence type="predicted"/>
<evidence type="ECO:0000313" key="1">
    <source>
        <dbReference type="EMBL" id="ASB87425.1"/>
    </source>
</evidence>
<protein>
    <submittedName>
        <fullName evidence="1">Uncharacterized protein</fullName>
    </submittedName>
</protein>
<sequence length="100" mass="11852">MSVPHDVLCSMPHDHERSLHDLCLKYMHYHVVLKLKDGRSVHGILEGANRREASVLIPENVTEGRQFYGNFRYPLKTYCRFRRRIFPFALLTALYPFPYD</sequence>